<evidence type="ECO:0000256" key="3">
    <source>
        <dbReference type="ARBA" id="ARBA00022723"/>
    </source>
</evidence>
<dbReference type="PANTHER" id="PTHR46696">
    <property type="entry name" value="P450, PUTATIVE (EUROFUNG)-RELATED"/>
    <property type="match status" value="1"/>
</dbReference>
<sequence length="400" mass="44494">MAHDTLFAELLSPAHRATPQHLWAQLREQPVSRQEDGTWVVTGYDEVRALSADPRISAAHDGDAEAEGSEQRTANFIVEDPPEHNEDRARVMRHFGPPHRPGFVASLETSINRYVDEALNHLQGRTRTDVVEDLAYPLPVSVICDVLGVPHEDEPQFSEWTKAMALLASPDARLDAEASQQGAQASQEARSYMFDLVQRRKTDPGEDMISGMVNDESPNGRLSDEQIVSNAILLLIAGHETTVNAIANGVLLLLRNPEQMNRLRTHPELMPGAFEEILRLESPVQFRDRVALSDIAIAGVTIPKGATVQLSYAAANRDPRRFTDPDRFDPEREDNQHLAFNTGLHFCFGAPLARLEGILALTAWVRRLVNPRLVEDPPPYRRNAALRGPSQLLVDFDGVN</sequence>
<gene>
    <name evidence="8" type="ORF">BKA07_001483</name>
</gene>
<evidence type="ECO:0000256" key="4">
    <source>
        <dbReference type="ARBA" id="ARBA00023002"/>
    </source>
</evidence>
<name>A0A846S033_9MICO</name>
<evidence type="ECO:0000256" key="7">
    <source>
        <dbReference type="RuleBase" id="RU000461"/>
    </source>
</evidence>
<keyword evidence="4 7" id="KW-0560">Oxidoreductase</keyword>
<dbReference type="GO" id="GO:0016705">
    <property type="term" value="F:oxidoreductase activity, acting on paired donors, with incorporation or reduction of molecular oxygen"/>
    <property type="evidence" value="ECO:0007669"/>
    <property type="project" value="InterPro"/>
</dbReference>
<comment type="similarity">
    <text evidence="1 7">Belongs to the cytochrome P450 family.</text>
</comment>
<evidence type="ECO:0000256" key="1">
    <source>
        <dbReference type="ARBA" id="ARBA00010617"/>
    </source>
</evidence>
<evidence type="ECO:0000313" key="9">
    <source>
        <dbReference type="Proteomes" id="UP000576792"/>
    </source>
</evidence>
<dbReference type="GO" id="GO:0020037">
    <property type="term" value="F:heme binding"/>
    <property type="evidence" value="ECO:0007669"/>
    <property type="project" value="InterPro"/>
</dbReference>
<keyword evidence="9" id="KW-1185">Reference proteome</keyword>
<dbReference type="InterPro" id="IPR002397">
    <property type="entry name" value="Cyt_P450_B"/>
</dbReference>
<dbReference type="FunFam" id="1.10.630.10:FF:000018">
    <property type="entry name" value="Cytochrome P450 monooxygenase"/>
    <property type="match status" value="1"/>
</dbReference>
<evidence type="ECO:0000256" key="5">
    <source>
        <dbReference type="ARBA" id="ARBA00023004"/>
    </source>
</evidence>
<reference evidence="8 9" key="1">
    <citation type="submission" date="2020-03" db="EMBL/GenBank/DDBJ databases">
        <title>Sequencing the genomes of 1000 actinobacteria strains.</title>
        <authorList>
            <person name="Klenk H.-P."/>
        </authorList>
    </citation>
    <scope>NUCLEOTIDE SEQUENCE [LARGE SCALE GENOMIC DNA]</scope>
    <source>
        <strain evidence="8 9">DSM 18964</strain>
    </source>
</reference>
<keyword evidence="2 7" id="KW-0349">Heme</keyword>
<keyword evidence="6 7" id="KW-0503">Monooxygenase</keyword>
<keyword evidence="5 7" id="KW-0408">Iron</keyword>
<dbReference type="PANTHER" id="PTHR46696:SF1">
    <property type="entry name" value="CYTOCHROME P450 YJIB-RELATED"/>
    <property type="match status" value="1"/>
</dbReference>
<evidence type="ECO:0000256" key="6">
    <source>
        <dbReference type="ARBA" id="ARBA00023033"/>
    </source>
</evidence>
<organism evidence="8 9">
    <name type="scientific">Brevibacterium marinum</name>
    <dbReference type="NCBI Taxonomy" id="418643"/>
    <lineage>
        <taxon>Bacteria</taxon>
        <taxon>Bacillati</taxon>
        <taxon>Actinomycetota</taxon>
        <taxon>Actinomycetes</taxon>
        <taxon>Micrococcales</taxon>
        <taxon>Brevibacteriaceae</taxon>
        <taxon>Brevibacterium</taxon>
    </lineage>
</organism>
<dbReference type="Pfam" id="PF00067">
    <property type="entry name" value="p450"/>
    <property type="match status" value="1"/>
</dbReference>
<dbReference type="Proteomes" id="UP000576792">
    <property type="component" value="Unassembled WGS sequence"/>
</dbReference>
<dbReference type="InterPro" id="IPR017972">
    <property type="entry name" value="Cyt_P450_CS"/>
</dbReference>
<dbReference type="InterPro" id="IPR001128">
    <property type="entry name" value="Cyt_P450"/>
</dbReference>
<dbReference type="CDD" id="cd20625">
    <property type="entry name" value="CYP164-like"/>
    <property type="match status" value="1"/>
</dbReference>
<proteinExistence type="inferred from homology"/>
<comment type="caution">
    <text evidence="8">The sequence shown here is derived from an EMBL/GenBank/DDBJ whole genome shotgun (WGS) entry which is preliminary data.</text>
</comment>
<evidence type="ECO:0000313" key="8">
    <source>
        <dbReference type="EMBL" id="NJC56448.1"/>
    </source>
</evidence>
<dbReference type="PRINTS" id="PR00359">
    <property type="entry name" value="BP450"/>
</dbReference>
<dbReference type="RefSeq" id="WP_167950321.1">
    <property type="nucleotide sequence ID" value="NZ_BAAAPQ010000013.1"/>
</dbReference>
<dbReference type="GO" id="GO:0005506">
    <property type="term" value="F:iron ion binding"/>
    <property type="evidence" value="ECO:0007669"/>
    <property type="project" value="InterPro"/>
</dbReference>
<evidence type="ECO:0000256" key="2">
    <source>
        <dbReference type="ARBA" id="ARBA00022617"/>
    </source>
</evidence>
<dbReference type="SUPFAM" id="SSF48264">
    <property type="entry name" value="Cytochrome P450"/>
    <property type="match status" value="1"/>
</dbReference>
<keyword evidence="3 7" id="KW-0479">Metal-binding</keyword>
<dbReference type="Gene3D" id="1.10.630.10">
    <property type="entry name" value="Cytochrome P450"/>
    <property type="match status" value="1"/>
</dbReference>
<protein>
    <submittedName>
        <fullName evidence="8">Cytochrome P450</fullName>
    </submittedName>
</protein>
<dbReference type="PROSITE" id="PS00086">
    <property type="entry name" value="CYTOCHROME_P450"/>
    <property type="match status" value="1"/>
</dbReference>
<dbReference type="GO" id="GO:0004497">
    <property type="term" value="F:monooxygenase activity"/>
    <property type="evidence" value="ECO:0007669"/>
    <property type="project" value="UniProtKB-KW"/>
</dbReference>
<dbReference type="InterPro" id="IPR036396">
    <property type="entry name" value="Cyt_P450_sf"/>
</dbReference>
<accession>A0A846S033</accession>
<dbReference type="AlphaFoldDB" id="A0A846S033"/>
<dbReference type="EMBL" id="JAATJN010000001">
    <property type="protein sequence ID" value="NJC56448.1"/>
    <property type="molecule type" value="Genomic_DNA"/>
</dbReference>